<dbReference type="GO" id="GO:0016020">
    <property type="term" value="C:membrane"/>
    <property type="evidence" value="ECO:0007669"/>
    <property type="project" value="UniProtKB-SubCell"/>
</dbReference>
<comment type="caution">
    <text evidence="8">The sequence shown here is derived from an EMBL/GenBank/DDBJ whole genome shotgun (WGS) entry which is preliminary data.</text>
</comment>
<feature type="transmembrane region" description="Helical" evidence="7">
    <location>
        <begin position="266"/>
        <end position="285"/>
    </location>
</feature>
<proteinExistence type="inferred from homology"/>
<feature type="transmembrane region" description="Helical" evidence="7">
    <location>
        <begin position="318"/>
        <end position="339"/>
    </location>
</feature>
<name>A0A3R6X4T5_APHAT</name>
<evidence type="ECO:0000256" key="4">
    <source>
        <dbReference type="ARBA" id="ARBA00022692"/>
    </source>
</evidence>
<protein>
    <recommendedName>
        <fullName evidence="10">Major facilitator superfamily associated domain-containing protein</fullName>
    </recommendedName>
</protein>
<evidence type="ECO:0000313" key="9">
    <source>
        <dbReference type="Proteomes" id="UP000285712"/>
    </source>
</evidence>
<dbReference type="SUPFAM" id="SSF103473">
    <property type="entry name" value="MFS general substrate transporter"/>
    <property type="match status" value="1"/>
</dbReference>
<accession>A0A3R6X4T5</accession>
<evidence type="ECO:0000313" key="8">
    <source>
        <dbReference type="EMBL" id="RHY98220.1"/>
    </source>
</evidence>
<dbReference type="Gene3D" id="1.20.1250.20">
    <property type="entry name" value="MFS general substrate transporter like domains"/>
    <property type="match status" value="1"/>
</dbReference>
<evidence type="ECO:0000256" key="1">
    <source>
        <dbReference type="ARBA" id="ARBA00004141"/>
    </source>
</evidence>
<comment type="similarity">
    <text evidence="2">Belongs to the major facilitator superfamily. Folate-biopterin transporter (TC 2.A.71) family.</text>
</comment>
<keyword evidence="6 7" id="KW-0472">Membrane</keyword>
<evidence type="ECO:0000256" key="7">
    <source>
        <dbReference type="SAM" id="Phobius"/>
    </source>
</evidence>
<feature type="non-terminal residue" evidence="8">
    <location>
        <position position="382"/>
    </location>
</feature>
<dbReference type="InterPro" id="IPR039309">
    <property type="entry name" value="BT1"/>
</dbReference>
<evidence type="ECO:0000256" key="2">
    <source>
        <dbReference type="ARBA" id="ARBA00007015"/>
    </source>
</evidence>
<keyword evidence="3" id="KW-0813">Transport</keyword>
<dbReference type="EMBL" id="QUTG01001959">
    <property type="protein sequence ID" value="RHY98220.1"/>
    <property type="molecule type" value="Genomic_DNA"/>
</dbReference>
<organism evidence="8 9">
    <name type="scientific">Aphanomyces astaci</name>
    <name type="common">Crayfish plague agent</name>
    <dbReference type="NCBI Taxonomy" id="112090"/>
    <lineage>
        <taxon>Eukaryota</taxon>
        <taxon>Sar</taxon>
        <taxon>Stramenopiles</taxon>
        <taxon>Oomycota</taxon>
        <taxon>Saprolegniomycetes</taxon>
        <taxon>Saprolegniales</taxon>
        <taxon>Verrucalvaceae</taxon>
        <taxon>Aphanomyces</taxon>
    </lineage>
</organism>
<dbReference type="Pfam" id="PF03092">
    <property type="entry name" value="BT1"/>
    <property type="match status" value="1"/>
</dbReference>
<keyword evidence="5 7" id="KW-1133">Transmembrane helix</keyword>
<feature type="transmembrane region" description="Helical" evidence="7">
    <location>
        <begin position="95"/>
        <end position="115"/>
    </location>
</feature>
<feature type="transmembrane region" description="Helical" evidence="7">
    <location>
        <begin position="226"/>
        <end position="246"/>
    </location>
</feature>
<sequence>MTSHENKAADLEERLSYIHSKTAKDVDVDGYTEAKSPKGLEDGALTEGGALDLWSREAFALYIQYGAIGVMYGILPALNYPIFNIYLNLEGYQTSAYRVLIVIGWSFKVLYGMLSDCVPICGYRRKSWILIGWTVTMICLSVMAFSPFGEPFCNREKTKYCSTPLEKVPAAELQYFNMAAPDNGTLFILLSMFIAIGYVSSASASDAMVVEYAQREHVAIRGRIQTAIYTVRELTGVFSYLLSGFGLNGPNYAGSFSFALSPNAPYGIVLVPCVLVVLSTVFLLVEKKAEPSSFPQWCGRFWESLQSRVMWQICLFRFLSNVFHGVKTTAALPISTYWAGVEPLNDSLSNVIGNVLYAGMLVIVAKWGLKWNWRWTIAAGTL</sequence>
<feature type="transmembrane region" description="Helical" evidence="7">
    <location>
        <begin position="186"/>
        <end position="205"/>
    </location>
</feature>
<evidence type="ECO:0000256" key="6">
    <source>
        <dbReference type="ARBA" id="ARBA00023136"/>
    </source>
</evidence>
<gene>
    <name evidence="8" type="ORF">DYB35_008245</name>
</gene>
<dbReference type="PANTHER" id="PTHR31585:SF5">
    <property type="entry name" value="RNA-BINDING S4 DOMAIN-CONTAINING PROTEIN"/>
    <property type="match status" value="1"/>
</dbReference>
<evidence type="ECO:0008006" key="10">
    <source>
        <dbReference type="Google" id="ProtNLM"/>
    </source>
</evidence>
<feature type="transmembrane region" description="Helical" evidence="7">
    <location>
        <begin position="127"/>
        <end position="148"/>
    </location>
</feature>
<dbReference type="PANTHER" id="PTHR31585">
    <property type="entry name" value="FOLATE-BIOPTERIN TRANSPORTER 1, CHLOROPLASTIC"/>
    <property type="match status" value="1"/>
</dbReference>
<feature type="transmembrane region" description="Helical" evidence="7">
    <location>
        <begin position="59"/>
        <end position="83"/>
    </location>
</feature>
<evidence type="ECO:0000256" key="5">
    <source>
        <dbReference type="ARBA" id="ARBA00022989"/>
    </source>
</evidence>
<feature type="transmembrane region" description="Helical" evidence="7">
    <location>
        <begin position="351"/>
        <end position="369"/>
    </location>
</feature>
<dbReference type="Proteomes" id="UP000285712">
    <property type="component" value="Unassembled WGS sequence"/>
</dbReference>
<reference evidence="8 9" key="1">
    <citation type="submission" date="2018-08" db="EMBL/GenBank/DDBJ databases">
        <title>Aphanomyces genome sequencing and annotation.</title>
        <authorList>
            <person name="Minardi D."/>
            <person name="Oidtmann B."/>
            <person name="Van Der Giezen M."/>
            <person name="Studholme D.J."/>
        </authorList>
    </citation>
    <scope>NUCLEOTIDE SEQUENCE [LARGE SCALE GENOMIC DNA]</scope>
    <source>
        <strain evidence="8 9">Sv</strain>
    </source>
</reference>
<comment type="subcellular location">
    <subcellularLocation>
        <location evidence="1">Membrane</location>
        <topology evidence="1">Multi-pass membrane protein</topology>
    </subcellularLocation>
</comment>
<dbReference type="InterPro" id="IPR036259">
    <property type="entry name" value="MFS_trans_sf"/>
</dbReference>
<keyword evidence="4 7" id="KW-0812">Transmembrane</keyword>
<dbReference type="AlphaFoldDB" id="A0A3R6X4T5"/>
<evidence type="ECO:0000256" key="3">
    <source>
        <dbReference type="ARBA" id="ARBA00022448"/>
    </source>
</evidence>